<dbReference type="InterPro" id="IPR045249">
    <property type="entry name" value="HARBI1-like"/>
</dbReference>
<sequence>MARFPGVIGAIDCTHIPIQSPGGENAELFRNRKSYFSINVQTVADPQLLIRDIVASWPGSTHDSTIFLGSQVRQKFVNNELTNCHLLGDNGYKLEKYLLTPFLNPSNIHERNYNKAQIKTRNTVERQYGVWKRRFPCLKFGLRTKMETSLSIIVATAVLHNIAIMTRDEEPPEDTQLINYLTRRRLTRPLDAGAARPPQLDVEREVREALPTLYRQRFASSYF</sequence>
<comment type="subcellular location">
    <subcellularLocation>
        <location evidence="2">Nucleus</location>
    </subcellularLocation>
</comment>
<keyword evidence="7" id="KW-0539">Nucleus</keyword>
<dbReference type="Pfam" id="PF13359">
    <property type="entry name" value="DDE_Tnp_4"/>
    <property type="match status" value="1"/>
</dbReference>
<dbReference type="KEGG" id="dci:103521744"/>
<gene>
    <name evidence="10" type="primary">LOC103521744</name>
</gene>
<evidence type="ECO:0000313" key="9">
    <source>
        <dbReference type="Proteomes" id="UP000079169"/>
    </source>
</evidence>
<dbReference type="GO" id="GO:0046872">
    <property type="term" value="F:metal ion binding"/>
    <property type="evidence" value="ECO:0007669"/>
    <property type="project" value="UniProtKB-KW"/>
</dbReference>
<keyword evidence="9" id="KW-1185">Reference proteome</keyword>
<protein>
    <submittedName>
        <fullName evidence="10">Nuclease HARBI1</fullName>
    </submittedName>
</protein>
<comment type="cofactor">
    <cofactor evidence="1">
        <name>a divalent metal cation</name>
        <dbReference type="ChEBI" id="CHEBI:60240"/>
    </cofactor>
</comment>
<evidence type="ECO:0000259" key="8">
    <source>
        <dbReference type="Pfam" id="PF13359"/>
    </source>
</evidence>
<dbReference type="Proteomes" id="UP000079169">
    <property type="component" value="Unplaced"/>
</dbReference>
<proteinExistence type="inferred from homology"/>
<dbReference type="GeneID" id="103521744"/>
<dbReference type="AlphaFoldDB" id="A0A1S3DMZ2"/>
<evidence type="ECO:0000256" key="6">
    <source>
        <dbReference type="ARBA" id="ARBA00022801"/>
    </source>
</evidence>
<accession>A0A1S3DMZ2</accession>
<dbReference type="GO" id="GO:0016787">
    <property type="term" value="F:hydrolase activity"/>
    <property type="evidence" value="ECO:0007669"/>
    <property type="project" value="UniProtKB-KW"/>
</dbReference>
<comment type="similarity">
    <text evidence="3">Belongs to the HARBI1 family.</text>
</comment>
<keyword evidence="4" id="KW-0540">Nuclease</keyword>
<dbReference type="GO" id="GO:0005634">
    <property type="term" value="C:nucleus"/>
    <property type="evidence" value="ECO:0007669"/>
    <property type="project" value="UniProtKB-SubCell"/>
</dbReference>
<reference evidence="10" key="1">
    <citation type="submission" date="2025-08" db="UniProtKB">
        <authorList>
            <consortium name="RefSeq"/>
        </authorList>
    </citation>
    <scope>IDENTIFICATION</scope>
</reference>
<dbReference type="PANTHER" id="PTHR22930:SF289">
    <property type="entry name" value="DDE TNP4 DOMAIN-CONTAINING PROTEIN-RELATED"/>
    <property type="match status" value="1"/>
</dbReference>
<evidence type="ECO:0000256" key="3">
    <source>
        <dbReference type="ARBA" id="ARBA00006958"/>
    </source>
</evidence>
<evidence type="ECO:0000256" key="5">
    <source>
        <dbReference type="ARBA" id="ARBA00022723"/>
    </source>
</evidence>
<evidence type="ECO:0000256" key="7">
    <source>
        <dbReference type="ARBA" id="ARBA00023242"/>
    </source>
</evidence>
<name>A0A1S3DMZ2_DIACI</name>
<dbReference type="STRING" id="121845.A0A1S3DMZ2"/>
<feature type="domain" description="DDE Tnp4" evidence="8">
    <location>
        <begin position="11"/>
        <end position="161"/>
    </location>
</feature>
<dbReference type="RefSeq" id="XP_008485073.2">
    <property type="nucleotide sequence ID" value="XM_008486851.2"/>
</dbReference>
<evidence type="ECO:0000256" key="1">
    <source>
        <dbReference type="ARBA" id="ARBA00001968"/>
    </source>
</evidence>
<evidence type="ECO:0000313" key="10">
    <source>
        <dbReference type="RefSeq" id="XP_008485073.2"/>
    </source>
</evidence>
<dbReference type="PaxDb" id="121845-A0A1S3DMZ2"/>
<dbReference type="InterPro" id="IPR027806">
    <property type="entry name" value="HARBI1_dom"/>
</dbReference>
<evidence type="ECO:0000256" key="4">
    <source>
        <dbReference type="ARBA" id="ARBA00022722"/>
    </source>
</evidence>
<organism evidence="9 10">
    <name type="scientific">Diaphorina citri</name>
    <name type="common">Asian citrus psyllid</name>
    <dbReference type="NCBI Taxonomy" id="121845"/>
    <lineage>
        <taxon>Eukaryota</taxon>
        <taxon>Metazoa</taxon>
        <taxon>Ecdysozoa</taxon>
        <taxon>Arthropoda</taxon>
        <taxon>Hexapoda</taxon>
        <taxon>Insecta</taxon>
        <taxon>Pterygota</taxon>
        <taxon>Neoptera</taxon>
        <taxon>Paraneoptera</taxon>
        <taxon>Hemiptera</taxon>
        <taxon>Sternorrhyncha</taxon>
        <taxon>Psylloidea</taxon>
        <taxon>Psyllidae</taxon>
        <taxon>Diaphorininae</taxon>
        <taxon>Diaphorina</taxon>
    </lineage>
</organism>
<evidence type="ECO:0000256" key="2">
    <source>
        <dbReference type="ARBA" id="ARBA00004123"/>
    </source>
</evidence>
<keyword evidence="5" id="KW-0479">Metal-binding</keyword>
<dbReference type="PANTHER" id="PTHR22930">
    <property type="match status" value="1"/>
</dbReference>
<keyword evidence="6" id="KW-0378">Hydrolase</keyword>
<dbReference type="GO" id="GO:0004518">
    <property type="term" value="F:nuclease activity"/>
    <property type="evidence" value="ECO:0007669"/>
    <property type="project" value="UniProtKB-KW"/>
</dbReference>